<protein>
    <submittedName>
        <fullName evidence="2">Uncharacterized protein</fullName>
    </submittedName>
</protein>
<name>A0AAW7Z9T5_9FIRM</name>
<keyword evidence="1" id="KW-0472">Membrane</keyword>
<reference evidence="2" key="1">
    <citation type="journal article" date="2023" name="J. Hazard. Mater.">
        <title>Anaerobic biodegradation of pyrene and benzo[a]pyrene by a new sulfate-reducing Desulforamulus aquiferis strain DSA.</title>
        <authorList>
            <person name="Zhang Z."/>
            <person name="Sun J."/>
            <person name="Gong X."/>
            <person name="Wang C."/>
            <person name="Wang H."/>
        </authorList>
    </citation>
    <scope>NUCLEOTIDE SEQUENCE</scope>
    <source>
        <strain evidence="2">DSA</strain>
    </source>
</reference>
<sequence length="187" mass="21964">MLKVNIRKNIVIIITVYMLICVMTNMYYEKILVNKIGSDEIIFSVFGNANFPKDERYIVYLDESFVNFCTVKGKAIAPFNMAHIPYVERKYIVDPNNMTFVEGFFRNYGYYNDDENIQNGVVFEGSELYTRSGMIHSSSIYLGITDRRIEDYPMEIYPIDSVTEGKYIFMIRSNEKITFDDFTTIFF</sequence>
<reference evidence="2" key="2">
    <citation type="submission" date="2023-03" db="EMBL/GenBank/DDBJ databases">
        <authorList>
            <person name="Zhang Z."/>
        </authorList>
    </citation>
    <scope>NUCLEOTIDE SEQUENCE</scope>
    <source>
        <strain evidence="2">DSA</strain>
    </source>
</reference>
<proteinExistence type="predicted"/>
<keyword evidence="1" id="KW-1133">Transmembrane helix</keyword>
<evidence type="ECO:0000313" key="2">
    <source>
        <dbReference type="EMBL" id="MDO7785864.1"/>
    </source>
</evidence>
<dbReference type="Proteomes" id="UP001172911">
    <property type="component" value="Unassembled WGS sequence"/>
</dbReference>
<comment type="caution">
    <text evidence="2">The sequence shown here is derived from an EMBL/GenBank/DDBJ whole genome shotgun (WGS) entry which is preliminary data.</text>
</comment>
<keyword evidence="1" id="KW-0812">Transmembrane</keyword>
<keyword evidence="3" id="KW-1185">Reference proteome</keyword>
<evidence type="ECO:0000256" key="1">
    <source>
        <dbReference type="SAM" id="Phobius"/>
    </source>
</evidence>
<gene>
    <name evidence="2" type="ORF">P6N53_01305</name>
</gene>
<feature type="transmembrane region" description="Helical" evidence="1">
    <location>
        <begin position="9"/>
        <end position="28"/>
    </location>
</feature>
<accession>A0AAW7Z9T5</accession>
<evidence type="ECO:0000313" key="3">
    <source>
        <dbReference type="Proteomes" id="UP001172911"/>
    </source>
</evidence>
<dbReference type="AlphaFoldDB" id="A0AAW7Z9T5"/>
<organism evidence="2 3">
    <name type="scientific">Desulforamulus aquiferis</name>
    <dbReference type="NCBI Taxonomy" id="1397668"/>
    <lineage>
        <taxon>Bacteria</taxon>
        <taxon>Bacillati</taxon>
        <taxon>Bacillota</taxon>
        <taxon>Clostridia</taxon>
        <taxon>Eubacteriales</taxon>
        <taxon>Peptococcaceae</taxon>
        <taxon>Desulforamulus</taxon>
    </lineage>
</organism>
<dbReference type="RefSeq" id="WP_304540528.1">
    <property type="nucleotide sequence ID" value="NZ_JARPTC010000002.1"/>
</dbReference>
<dbReference type="EMBL" id="JARPTC010000002">
    <property type="protein sequence ID" value="MDO7785864.1"/>
    <property type="molecule type" value="Genomic_DNA"/>
</dbReference>